<dbReference type="EMBL" id="JAIWYP010000001">
    <property type="protein sequence ID" value="KAH3885420.1"/>
    <property type="molecule type" value="Genomic_DNA"/>
</dbReference>
<name>A0A9D4S016_DREPO</name>
<evidence type="ECO:0000313" key="1">
    <source>
        <dbReference type="EMBL" id="KAH3885420.1"/>
    </source>
</evidence>
<reference evidence="1" key="2">
    <citation type="submission" date="2020-11" db="EMBL/GenBank/DDBJ databases">
        <authorList>
            <person name="McCartney M.A."/>
            <person name="Auch B."/>
            <person name="Kono T."/>
            <person name="Mallez S."/>
            <person name="Becker A."/>
            <person name="Gohl D.M."/>
            <person name="Silverstein K.A.T."/>
            <person name="Koren S."/>
            <person name="Bechman K.B."/>
            <person name="Herman A."/>
            <person name="Abrahante J.E."/>
            <person name="Garbe J."/>
        </authorList>
    </citation>
    <scope>NUCLEOTIDE SEQUENCE</scope>
    <source>
        <strain evidence="1">Duluth1</strain>
        <tissue evidence="1">Whole animal</tissue>
    </source>
</reference>
<evidence type="ECO:0000313" key="2">
    <source>
        <dbReference type="Proteomes" id="UP000828390"/>
    </source>
</evidence>
<protein>
    <submittedName>
        <fullName evidence="1">Uncharacterized protein</fullName>
    </submittedName>
</protein>
<keyword evidence="2" id="KW-1185">Reference proteome</keyword>
<dbReference type="AlphaFoldDB" id="A0A9D4S016"/>
<accession>A0A9D4S016</accession>
<proteinExistence type="predicted"/>
<organism evidence="1 2">
    <name type="scientific">Dreissena polymorpha</name>
    <name type="common">Zebra mussel</name>
    <name type="synonym">Mytilus polymorpha</name>
    <dbReference type="NCBI Taxonomy" id="45954"/>
    <lineage>
        <taxon>Eukaryota</taxon>
        <taxon>Metazoa</taxon>
        <taxon>Spiralia</taxon>
        <taxon>Lophotrochozoa</taxon>
        <taxon>Mollusca</taxon>
        <taxon>Bivalvia</taxon>
        <taxon>Autobranchia</taxon>
        <taxon>Heteroconchia</taxon>
        <taxon>Euheterodonta</taxon>
        <taxon>Imparidentia</taxon>
        <taxon>Neoheterodontei</taxon>
        <taxon>Myida</taxon>
        <taxon>Dreissenoidea</taxon>
        <taxon>Dreissenidae</taxon>
        <taxon>Dreissena</taxon>
    </lineage>
</organism>
<comment type="caution">
    <text evidence="1">The sequence shown here is derived from an EMBL/GenBank/DDBJ whole genome shotgun (WGS) entry which is preliminary data.</text>
</comment>
<reference evidence="1" key="1">
    <citation type="journal article" date="2019" name="bioRxiv">
        <title>The Genome of the Zebra Mussel, Dreissena polymorpha: A Resource for Invasive Species Research.</title>
        <authorList>
            <person name="McCartney M.A."/>
            <person name="Auch B."/>
            <person name="Kono T."/>
            <person name="Mallez S."/>
            <person name="Zhang Y."/>
            <person name="Obille A."/>
            <person name="Becker A."/>
            <person name="Abrahante J.E."/>
            <person name="Garbe J."/>
            <person name="Badalamenti J.P."/>
            <person name="Herman A."/>
            <person name="Mangelson H."/>
            <person name="Liachko I."/>
            <person name="Sullivan S."/>
            <person name="Sone E.D."/>
            <person name="Koren S."/>
            <person name="Silverstein K.A.T."/>
            <person name="Beckman K.B."/>
            <person name="Gohl D.M."/>
        </authorList>
    </citation>
    <scope>NUCLEOTIDE SEQUENCE</scope>
    <source>
        <strain evidence="1">Duluth1</strain>
        <tissue evidence="1">Whole animal</tissue>
    </source>
</reference>
<dbReference type="Proteomes" id="UP000828390">
    <property type="component" value="Unassembled WGS sequence"/>
</dbReference>
<sequence length="84" mass="9059">MVPEQIYNSSSPEQFAHVPMDRSNKSLDILFLSGVHKLFMTEDARSTQAVQVGISWLRSTGCFVAGTVAATTGSAMMSSAVGYR</sequence>
<gene>
    <name evidence="1" type="ORF">DPMN_009413</name>
</gene>